<organism evidence="9 10">
    <name type="scientific">Neomicrococcus aestuarii</name>
    <dbReference type="NCBI Taxonomy" id="556325"/>
    <lineage>
        <taxon>Bacteria</taxon>
        <taxon>Bacillati</taxon>
        <taxon>Actinomycetota</taxon>
        <taxon>Actinomycetes</taxon>
        <taxon>Micrococcales</taxon>
        <taxon>Micrococcaceae</taxon>
        <taxon>Neomicrococcus</taxon>
    </lineage>
</organism>
<name>A0A7W8TS96_9MICC</name>
<feature type="transmembrane region" description="Helical" evidence="8">
    <location>
        <begin position="260"/>
        <end position="278"/>
    </location>
</feature>
<feature type="transmembrane region" description="Helical" evidence="8">
    <location>
        <begin position="321"/>
        <end position="342"/>
    </location>
</feature>
<accession>A0A7W8TS96</accession>
<feature type="transmembrane region" description="Helical" evidence="8">
    <location>
        <begin position="72"/>
        <end position="103"/>
    </location>
</feature>
<dbReference type="Pfam" id="PF03601">
    <property type="entry name" value="Cons_hypoth698"/>
    <property type="match status" value="1"/>
</dbReference>
<keyword evidence="5 8" id="KW-1133">Transmembrane helix</keyword>
<evidence type="ECO:0000256" key="5">
    <source>
        <dbReference type="ARBA" id="ARBA00022989"/>
    </source>
</evidence>
<evidence type="ECO:0000256" key="7">
    <source>
        <dbReference type="SAM" id="MobiDB-lite"/>
    </source>
</evidence>
<gene>
    <name evidence="9" type="ORF">HD598_000546</name>
</gene>
<protein>
    <submittedName>
        <fullName evidence="9">Putative integral membrane protein (TIGR00698 family)</fullName>
    </submittedName>
</protein>
<dbReference type="RefSeq" id="WP_183663630.1">
    <property type="nucleotide sequence ID" value="NZ_BAAARH010000003.1"/>
</dbReference>
<feature type="transmembrane region" description="Helical" evidence="8">
    <location>
        <begin position="195"/>
        <end position="214"/>
    </location>
</feature>
<reference evidence="9 10" key="1">
    <citation type="submission" date="2020-08" db="EMBL/GenBank/DDBJ databases">
        <title>Sequencing the genomes of 1000 actinobacteria strains.</title>
        <authorList>
            <person name="Klenk H.-P."/>
        </authorList>
    </citation>
    <scope>NUCLEOTIDE SEQUENCE [LARGE SCALE GENOMIC DNA]</scope>
    <source>
        <strain evidence="9 10">DSM 105783</strain>
    </source>
</reference>
<comment type="subcellular location">
    <subcellularLocation>
        <location evidence="1">Cell membrane</location>
        <topology evidence="1">Multi-pass membrane protein</topology>
    </subcellularLocation>
</comment>
<evidence type="ECO:0000256" key="3">
    <source>
        <dbReference type="ARBA" id="ARBA00022475"/>
    </source>
</evidence>
<evidence type="ECO:0000256" key="2">
    <source>
        <dbReference type="ARBA" id="ARBA00007977"/>
    </source>
</evidence>
<dbReference type="AlphaFoldDB" id="A0A7W8TS96"/>
<sequence length="344" mass="35292">MREILPGLIAAAIGVTCAFLVHQVVPVIPTMTWCVLVGMLASNVIAFVPYFARWRASLRPGMSFAGKRLMRLGIAFLGFQLVFADVLALGVVSVLSILALVILAFGMTYGIAKAFRLPGDEPFLLASGFAVCGASAIGAVSQARGTEKDAPLPVALVTLCGTLAIFVLPLLNGFVGLSAQEFGWWVGASVHDVGQVVAAGATAGAVALSMAVLVKLVRVLTLAPIATLASLPGRRRSSVSGGASGSSATGDTRNGKRPPLVPLFIVGFLLAFALRSLGVVPPELLPVLQMAQEVLLGSALVGLGFGIDLPSLARTGGRSALAALISWAALMLVSLGAVRLAFPA</sequence>
<evidence type="ECO:0000313" key="10">
    <source>
        <dbReference type="Proteomes" id="UP000580797"/>
    </source>
</evidence>
<dbReference type="Proteomes" id="UP000580797">
    <property type="component" value="Unassembled WGS sequence"/>
</dbReference>
<comment type="caution">
    <text evidence="9">The sequence shown here is derived from an EMBL/GenBank/DDBJ whole genome shotgun (WGS) entry which is preliminary data.</text>
</comment>
<dbReference type="PANTHER" id="PTHR30106">
    <property type="entry name" value="INNER MEMBRANE PROTEIN YEIH-RELATED"/>
    <property type="match status" value="1"/>
</dbReference>
<dbReference type="GO" id="GO:0005886">
    <property type="term" value="C:plasma membrane"/>
    <property type="evidence" value="ECO:0007669"/>
    <property type="project" value="UniProtKB-SubCell"/>
</dbReference>
<feature type="region of interest" description="Disordered" evidence="7">
    <location>
        <begin position="233"/>
        <end position="254"/>
    </location>
</feature>
<feature type="transmembrane region" description="Helical" evidence="8">
    <location>
        <begin position="30"/>
        <end position="52"/>
    </location>
</feature>
<feature type="transmembrane region" description="Helical" evidence="8">
    <location>
        <begin position="123"/>
        <end position="140"/>
    </location>
</feature>
<dbReference type="EMBL" id="JACHDR010000001">
    <property type="protein sequence ID" value="MBB5511859.1"/>
    <property type="molecule type" value="Genomic_DNA"/>
</dbReference>
<feature type="transmembrane region" description="Helical" evidence="8">
    <location>
        <begin position="290"/>
        <end position="309"/>
    </location>
</feature>
<feature type="compositionally biased region" description="Low complexity" evidence="7">
    <location>
        <begin position="238"/>
        <end position="248"/>
    </location>
</feature>
<keyword evidence="3" id="KW-1003">Cell membrane</keyword>
<evidence type="ECO:0000256" key="4">
    <source>
        <dbReference type="ARBA" id="ARBA00022692"/>
    </source>
</evidence>
<evidence type="ECO:0000256" key="1">
    <source>
        <dbReference type="ARBA" id="ARBA00004651"/>
    </source>
</evidence>
<keyword evidence="4 8" id="KW-0812">Transmembrane</keyword>
<proteinExistence type="inferred from homology"/>
<feature type="transmembrane region" description="Helical" evidence="8">
    <location>
        <begin position="152"/>
        <end position="175"/>
    </location>
</feature>
<keyword evidence="6 8" id="KW-0472">Membrane</keyword>
<comment type="similarity">
    <text evidence="2">Belongs to the UPF0324 family.</text>
</comment>
<dbReference type="PANTHER" id="PTHR30106:SF2">
    <property type="entry name" value="UPF0324 INNER MEMBRANE PROTEIN YEIH"/>
    <property type="match status" value="1"/>
</dbReference>
<evidence type="ECO:0000256" key="8">
    <source>
        <dbReference type="SAM" id="Phobius"/>
    </source>
</evidence>
<dbReference type="InterPro" id="IPR018383">
    <property type="entry name" value="UPF0324_pro"/>
</dbReference>
<evidence type="ECO:0000256" key="6">
    <source>
        <dbReference type="ARBA" id="ARBA00023136"/>
    </source>
</evidence>
<evidence type="ECO:0000313" key="9">
    <source>
        <dbReference type="EMBL" id="MBB5511859.1"/>
    </source>
</evidence>